<dbReference type="EMBL" id="CP066023">
    <property type="protein sequence ID" value="QQB82598.1"/>
    <property type="molecule type" value="Genomic_DNA"/>
</dbReference>
<dbReference type="InterPro" id="IPR011712">
    <property type="entry name" value="Sig_transdc_His_kin_sub3_dim/P"/>
</dbReference>
<name>A0AB37GH17_CORAY</name>
<dbReference type="GO" id="GO:0005524">
    <property type="term" value="F:ATP binding"/>
    <property type="evidence" value="ECO:0007669"/>
    <property type="project" value="UniProtKB-KW"/>
</dbReference>
<evidence type="ECO:0000313" key="10">
    <source>
        <dbReference type="EMBL" id="QPR30768.1"/>
    </source>
</evidence>
<dbReference type="InterPro" id="IPR050482">
    <property type="entry name" value="Sensor_HK_TwoCompSys"/>
</dbReference>
<reference evidence="12 13" key="1">
    <citation type="submission" date="2020-12" db="EMBL/GenBank/DDBJ databases">
        <title>FDA dAtabase for Regulatory Grade micrObial Sequences (FDA-ARGOS): Supporting development and validation of Infectious Disease Dx tests.</title>
        <authorList>
            <person name="Sproer C."/>
            <person name="Gronow S."/>
            <person name="Severitt S."/>
            <person name="Schroder I."/>
            <person name="Tallon L."/>
            <person name="Sadzewicz L."/>
            <person name="Zhao X."/>
            <person name="Boylan J."/>
            <person name="Ott S."/>
            <person name="Bowen H."/>
            <person name="Vavikolanu K."/>
            <person name="Mehta A."/>
            <person name="Aluvathingal J."/>
            <person name="Nadendla S."/>
            <person name="Lowell S."/>
            <person name="Myers T."/>
            <person name="Yan Y."/>
            <person name="Sichtig H."/>
        </authorList>
    </citation>
    <scope>NUCLEOTIDE SEQUENCE [LARGE SCALE GENOMIC DNA]</scope>
    <source>
        <strain evidence="10 12">FDAARGOS_938</strain>
        <strain evidence="11 13">FDAARGOS_991</strain>
    </source>
</reference>
<dbReference type="GO" id="GO:0016020">
    <property type="term" value="C:membrane"/>
    <property type="evidence" value="ECO:0007669"/>
    <property type="project" value="InterPro"/>
</dbReference>
<dbReference type="CDD" id="cd16917">
    <property type="entry name" value="HATPase_UhpB-NarQ-NarX-like"/>
    <property type="match status" value="1"/>
</dbReference>
<dbReference type="PANTHER" id="PTHR24421:SF10">
    <property type="entry name" value="NITRATE_NITRITE SENSOR PROTEIN NARQ"/>
    <property type="match status" value="1"/>
</dbReference>
<evidence type="ECO:0000256" key="6">
    <source>
        <dbReference type="ARBA" id="ARBA00022777"/>
    </source>
</evidence>
<feature type="domain" description="Signal transduction histidine kinase subgroup 3 dimerisation and phosphoacceptor" evidence="9">
    <location>
        <begin position="49"/>
        <end position="117"/>
    </location>
</feature>
<dbReference type="AlphaFoldDB" id="A0AB37GH17"/>
<accession>A0AB37GH17</accession>
<evidence type="ECO:0000256" key="5">
    <source>
        <dbReference type="ARBA" id="ARBA00022741"/>
    </source>
</evidence>
<evidence type="ECO:0000313" key="11">
    <source>
        <dbReference type="EMBL" id="QQB82598.1"/>
    </source>
</evidence>
<evidence type="ECO:0000256" key="3">
    <source>
        <dbReference type="ARBA" id="ARBA00022553"/>
    </source>
</evidence>
<dbReference type="RefSeq" id="WP_197914776.1">
    <property type="nucleotide sequence ID" value="NZ_CP065628.1"/>
</dbReference>
<dbReference type="GO" id="GO:0000155">
    <property type="term" value="F:phosphorelay sensor kinase activity"/>
    <property type="evidence" value="ECO:0007669"/>
    <property type="project" value="InterPro"/>
</dbReference>
<proteinExistence type="predicted"/>
<gene>
    <name evidence="10" type="ORF">I6G95_11400</name>
    <name evidence="11" type="ORF">I6H48_11940</name>
</gene>
<keyword evidence="8" id="KW-0902">Two-component regulatory system</keyword>
<organism evidence="10 12">
    <name type="scientific">Corynebacterium amycolatum</name>
    <dbReference type="NCBI Taxonomy" id="43765"/>
    <lineage>
        <taxon>Bacteria</taxon>
        <taxon>Bacillati</taxon>
        <taxon>Actinomycetota</taxon>
        <taxon>Actinomycetes</taxon>
        <taxon>Mycobacteriales</taxon>
        <taxon>Corynebacteriaceae</taxon>
        <taxon>Corynebacterium</taxon>
    </lineage>
</organism>
<keyword evidence="13" id="KW-1185">Reference proteome</keyword>
<dbReference type="Proteomes" id="UP000594774">
    <property type="component" value="Chromosome"/>
</dbReference>
<keyword evidence="7" id="KW-0067">ATP-binding</keyword>
<dbReference type="Gene3D" id="3.30.565.10">
    <property type="entry name" value="Histidine kinase-like ATPase, C-terminal domain"/>
    <property type="match status" value="1"/>
</dbReference>
<dbReference type="PANTHER" id="PTHR24421">
    <property type="entry name" value="NITRATE/NITRITE SENSOR PROTEIN NARX-RELATED"/>
    <property type="match status" value="1"/>
</dbReference>
<dbReference type="Proteomes" id="UP000595198">
    <property type="component" value="Chromosome"/>
</dbReference>
<dbReference type="EMBL" id="CP065628">
    <property type="protein sequence ID" value="QPR30768.1"/>
    <property type="molecule type" value="Genomic_DNA"/>
</dbReference>
<dbReference type="GO" id="GO:0046983">
    <property type="term" value="F:protein dimerization activity"/>
    <property type="evidence" value="ECO:0007669"/>
    <property type="project" value="InterPro"/>
</dbReference>
<dbReference type="Pfam" id="PF07730">
    <property type="entry name" value="HisKA_3"/>
    <property type="match status" value="1"/>
</dbReference>
<evidence type="ECO:0000256" key="2">
    <source>
        <dbReference type="ARBA" id="ARBA00012438"/>
    </source>
</evidence>
<evidence type="ECO:0000256" key="7">
    <source>
        <dbReference type="ARBA" id="ARBA00022840"/>
    </source>
</evidence>
<keyword evidence="4" id="KW-0808">Transferase</keyword>
<evidence type="ECO:0000256" key="1">
    <source>
        <dbReference type="ARBA" id="ARBA00000085"/>
    </source>
</evidence>
<keyword evidence="3" id="KW-0597">Phosphoprotein</keyword>
<dbReference type="EC" id="2.7.13.3" evidence="2"/>
<dbReference type="InterPro" id="IPR036890">
    <property type="entry name" value="HATPase_C_sf"/>
</dbReference>
<evidence type="ECO:0000259" key="9">
    <source>
        <dbReference type="Pfam" id="PF07730"/>
    </source>
</evidence>
<evidence type="ECO:0000313" key="13">
    <source>
        <dbReference type="Proteomes" id="UP000595198"/>
    </source>
</evidence>
<comment type="catalytic activity">
    <reaction evidence="1">
        <text>ATP + protein L-histidine = ADP + protein N-phospho-L-histidine.</text>
        <dbReference type="EC" id="2.7.13.3"/>
    </reaction>
</comment>
<evidence type="ECO:0000256" key="4">
    <source>
        <dbReference type="ARBA" id="ARBA00022679"/>
    </source>
</evidence>
<dbReference type="Gene3D" id="1.20.5.1930">
    <property type="match status" value="1"/>
</dbReference>
<evidence type="ECO:0000313" key="12">
    <source>
        <dbReference type="Proteomes" id="UP000594774"/>
    </source>
</evidence>
<keyword evidence="6 10" id="KW-0418">Kinase</keyword>
<dbReference type="SUPFAM" id="SSF55874">
    <property type="entry name" value="ATPase domain of HSP90 chaperone/DNA topoisomerase II/histidine kinase"/>
    <property type="match status" value="1"/>
</dbReference>
<protein>
    <recommendedName>
        <fullName evidence="2">histidine kinase</fullName>
        <ecNumber evidence="2">2.7.13.3</ecNumber>
    </recommendedName>
</protein>
<keyword evidence="5" id="KW-0547">Nucleotide-binding</keyword>
<sequence>MELKDYFRKYVGANRREKAHKRSYEESAAARIAELTASRRTIAEAFEIERRRIENDLHDGAQQYIVAASMKLGLAELEASNTDNEELMQLLAETRGHLEDGLRALRRTVHGIHPQVLRDRGLQAAVEEIAEGYGPHAVVHTPYPLPELEESVLAAAYFFCAEVLTNAAKYAPNAPVSVLLTSDQTLNISITDQGPGGAKLGRGLRGMKERLATFDGAMTMHSPEGGPTQVIARIPLMLNRWESGIGEIEGMDMESVDMESAEKKGAENK</sequence>
<evidence type="ECO:0000256" key="8">
    <source>
        <dbReference type="ARBA" id="ARBA00023012"/>
    </source>
</evidence>